<dbReference type="OrthoDB" id="424490at2759"/>
<dbReference type="AlphaFoldDB" id="A0A0C2N2H8"/>
<organism evidence="1 2">
    <name type="scientific">Thelohanellus kitauei</name>
    <name type="common">Myxosporean</name>
    <dbReference type="NCBI Taxonomy" id="669202"/>
    <lineage>
        <taxon>Eukaryota</taxon>
        <taxon>Metazoa</taxon>
        <taxon>Cnidaria</taxon>
        <taxon>Myxozoa</taxon>
        <taxon>Myxosporea</taxon>
        <taxon>Bivalvulida</taxon>
        <taxon>Platysporina</taxon>
        <taxon>Myxobolidae</taxon>
        <taxon>Thelohanellus</taxon>
    </lineage>
</organism>
<gene>
    <name evidence="1" type="ORF">RF11_08186</name>
</gene>
<dbReference type="Proteomes" id="UP000031668">
    <property type="component" value="Unassembled WGS sequence"/>
</dbReference>
<name>A0A0C2N2H8_THEKT</name>
<reference evidence="1 2" key="1">
    <citation type="journal article" date="2014" name="Genome Biol. Evol.">
        <title>The genome of the myxosporean Thelohanellus kitauei shows adaptations to nutrient acquisition within its fish host.</title>
        <authorList>
            <person name="Yang Y."/>
            <person name="Xiong J."/>
            <person name="Zhou Z."/>
            <person name="Huo F."/>
            <person name="Miao W."/>
            <person name="Ran C."/>
            <person name="Liu Y."/>
            <person name="Zhang J."/>
            <person name="Feng J."/>
            <person name="Wang M."/>
            <person name="Wang M."/>
            <person name="Wang L."/>
            <person name="Yao B."/>
        </authorList>
    </citation>
    <scope>NUCLEOTIDE SEQUENCE [LARGE SCALE GENOMIC DNA]</scope>
    <source>
        <strain evidence="1">Wuqing</strain>
    </source>
</reference>
<dbReference type="EMBL" id="JWZT01000640">
    <property type="protein sequence ID" value="KII73816.1"/>
    <property type="molecule type" value="Genomic_DNA"/>
</dbReference>
<comment type="caution">
    <text evidence="1">The sequence shown here is derived from an EMBL/GenBank/DDBJ whole genome shotgun (WGS) entry which is preliminary data.</text>
</comment>
<keyword evidence="2" id="KW-1185">Reference proteome</keyword>
<sequence length="136" mass="15803">MYCRQKKIAQTIGRNVGFTYHLRIVTTAVIQISPSIKEFCHPLSGTTIVKKFKLTYNHVLTFEYSRLSEVKNKLIEVYTSNYKRTITLYKKYLRQLVSDSIDFNDLKIGGDGIVVEINETKIDKNKHHRGHLVNRA</sequence>
<accession>A0A0C2N2H8</accession>
<evidence type="ECO:0000313" key="2">
    <source>
        <dbReference type="Proteomes" id="UP000031668"/>
    </source>
</evidence>
<proteinExistence type="predicted"/>
<evidence type="ECO:0000313" key="1">
    <source>
        <dbReference type="EMBL" id="KII73816.1"/>
    </source>
</evidence>
<protein>
    <submittedName>
        <fullName evidence="1">Uncharacterized protein</fullName>
    </submittedName>
</protein>